<organism evidence="1 2">
    <name type="scientific">Microbacterium hydrocarbonoxydans</name>
    <dbReference type="NCBI Taxonomy" id="273678"/>
    <lineage>
        <taxon>Bacteria</taxon>
        <taxon>Bacillati</taxon>
        <taxon>Actinomycetota</taxon>
        <taxon>Actinomycetes</taxon>
        <taxon>Micrococcales</taxon>
        <taxon>Microbacteriaceae</taxon>
        <taxon>Microbacterium</taxon>
    </lineage>
</organism>
<dbReference type="AlphaFoldDB" id="A0A1H4INA0"/>
<proteinExistence type="predicted"/>
<dbReference type="OrthoDB" id="3259391at2"/>
<name>A0A1H4INA0_9MICO</name>
<dbReference type="Proteomes" id="UP000183750">
    <property type="component" value="Unassembled WGS sequence"/>
</dbReference>
<accession>A0A1H4INA0</accession>
<dbReference type="RefSeq" id="WP_139305202.1">
    <property type="nucleotide sequence ID" value="NZ_FNSQ01000005.1"/>
</dbReference>
<dbReference type="EMBL" id="FNSQ01000005">
    <property type="protein sequence ID" value="SEB35527.1"/>
    <property type="molecule type" value="Genomic_DNA"/>
</dbReference>
<sequence>MDETDGQPRTRPWHAQPSTDVIAAFTDAVARLNADGDFIVRALTDQLLAERPIADQEELTPQEISYLTRSKAFTPESFEKTSTRVARGGVLASVASTLLTGVLQTMSASAAAAFLSMDEDSLFAAADRGELYAVDVAHSRRFPSWQFSLSSPGKILPHLTEIIDIVKDKGWVSVSALMATPQPVMVTDGQQSPVEWFRRGGDVETLARIIEAQKWR</sequence>
<keyword evidence="2" id="KW-1185">Reference proteome</keyword>
<protein>
    <submittedName>
        <fullName evidence="1">Uncharacterized protein</fullName>
    </submittedName>
</protein>
<gene>
    <name evidence="1" type="ORF">SAMN04489807_0072</name>
</gene>
<evidence type="ECO:0000313" key="2">
    <source>
        <dbReference type="Proteomes" id="UP000183750"/>
    </source>
</evidence>
<evidence type="ECO:0000313" key="1">
    <source>
        <dbReference type="EMBL" id="SEB35527.1"/>
    </source>
</evidence>
<reference evidence="2" key="1">
    <citation type="submission" date="2016-10" db="EMBL/GenBank/DDBJ databases">
        <authorList>
            <person name="Varghese N."/>
            <person name="Submissions S."/>
        </authorList>
    </citation>
    <scope>NUCLEOTIDE SEQUENCE [LARGE SCALE GENOMIC DNA]</scope>
    <source>
        <strain evidence="2">DSM 16089</strain>
    </source>
</reference>